<name>A0AAN8PRJ5_PATCE</name>
<evidence type="ECO:0000256" key="1">
    <source>
        <dbReference type="ARBA" id="ARBA00004323"/>
    </source>
</evidence>
<keyword evidence="7" id="KW-1133">Transmembrane helix</keyword>
<dbReference type="FunFam" id="3.90.550.50:FF:000001">
    <property type="entry name" value="Hexosyltransferase"/>
    <property type="match status" value="1"/>
</dbReference>
<evidence type="ECO:0000256" key="3">
    <source>
        <dbReference type="ARBA" id="ARBA00022676"/>
    </source>
</evidence>
<keyword evidence="8 11" id="KW-0333">Golgi apparatus</keyword>
<organism evidence="12 13">
    <name type="scientific">Patella caerulea</name>
    <name type="common">Rayed Mediterranean limpet</name>
    <dbReference type="NCBI Taxonomy" id="87958"/>
    <lineage>
        <taxon>Eukaryota</taxon>
        <taxon>Metazoa</taxon>
        <taxon>Spiralia</taxon>
        <taxon>Lophotrochozoa</taxon>
        <taxon>Mollusca</taxon>
        <taxon>Gastropoda</taxon>
        <taxon>Patellogastropoda</taxon>
        <taxon>Patelloidea</taxon>
        <taxon>Patellidae</taxon>
        <taxon>Patella</taxon>
    </lineage>
</organism>
<keyword evidence="13" id="KW-1185">Reference proteome</keyword>
<gene>
    <name evidence="12" type="ORF">SNE40_015116</name>
</gene>
<sequence length="370" mass="43584">MLPRCSFVLRYVFVLVIFAAALLMLTLVNTAPPRKTDNLRLPIELELRSTKSMTTTLSINHGVHNVTESKVLVNQTHFNNHPFHYILNPTNICHGDNIYMLIYIHTAPVNFKKRVSIRETWGSQQFLNQFNSRLVFLMGRTIKKDTMLAITMESNQYGDIVQEDYIDSYRNLTHKANCALRWVTKYCSNAKLILKTDDDIMVNIYHLLKYIHEKLETKTQPIKNLLLCNKWKRMHVIREKRSKWYVSKEEFPYDFFPAYCSGSAFVMSADVVQKMELASRKMPFFWIDDYYLTGMVFNTLQIKHTEFNKAYILNQYVALNRYANDTAHSLVFYHTGKMSTFYALWKRIQLDHNKLLHNSKSTPVQHNTTY</sequence>
<dbReference type="Gene3D" id="3.90.550.50">
    <property type="match status" value="1"/>
</dbReference>
<dbReference type="EC" id="2.4.1.-" evidence="11"/>
<keyword evidence="3 11" id="KW-0328">Glycosyltransferase</keyword>
<proteinExistence type="inferred from homology"/>
<evidence type="ECO:0000256" key="9">
    <source>
        <dbReference type="ARBA" id="ARBA00023136"/>
    </source>
</evidence>
<keyword evidence="4" id="KW-0808">Transferase</keyword>
<dbReference type="PANTHER" id="PTHR11214">
    <property type="entry name" value="BETA-1,3-N-ACETYLGLUCOSAMINYLTRANSFERASE"/>
    <property type="match status" value="1"/>
</dbReference>
<comment type="similarity">
    <text evidence="2 11">Belongs to the glycosyltransferase 31 family.</text>
</comment>
<protein>
    <recommendedName>
        <fullName evidence="11">Hexosyltransferase</fullName>
        <ecNumber evidence="11">2.4.1.-</ecNumber>
    </recommendedName>
</protein>
<accession>A0AAN8PRJ5</accession>
<dbReference type="EMBL" id="JAZGQO010000010">
    <property type="protein sequence ID" value="KAK6176906.1"/>
    <property type="molecule type" value="Genomic_DNA"/>
</dbReference>
<dbReference type="GO" id="GO:0000139">
    <property type="term" value="C:Golgi membrane"/>
    <property type="evidence" value="ECO:0007669"/>
    <property type="project" value="UniProtKB-SubCell"/>
</dbReference>
<evidence type="ECO:0000256" key="5">
    <source>
        <dbReference type="ARBA" id="ARBA00022692"/>
    </source>
</evidence>
<dbReference type="Pfam" id="PF01762">
    <property type="entry name" value="Galactosyl_T"/>
    <property type="match status" value="1"/>
</dbReference>
<comment type="caution">
    <text evidence="12">The sequence shown here is derived from an EMBL/GenBank/DDBJ whole genome shotgun (WGS) entry which is preliminary data.</text>
</comment>
<evidence type="ECO:0000313" key="12">
    <source>
        <dbReference type="EMBL" id="KAK6176906.1"/>
    </source>
</evidence>
<evidence type="ECO:0000313" key="13">
    <source>
        <dbReference type="Proteomes" id="UP001347796"/>
    </source>
</evidence>
<evidence type="ECO:0000256" key="11">
    <source>
        <dbReference type="RuleBase" id="RU363063"/>
    </source>
</evidence>
<dbReference type="InterPro" id="IPR002659">
    <property type="entry name" value="Glyco_trans_31"/>
</dbReference>
<evidence type="ECO:0000256" key="7">
    <source>
        <dbReference type="ARBA" id="ARBA00022989"/>
    </source>
</evidence>
<dbReference type="Proteomes" id="UP001347796">
    <property type="component" value="Unassembled WGS sequence"/>
</dbReference>
<evidence type="ECO:0000256" key="10">
    <source>
        <dbReference type="ARBA" id="ARBA00023180"/>
    </source>
</evidence>
<evidence type="ECO:0000256" key="2">
    <source>
        <dbReference type="ARBA" id="ARBA00008661"/>
    </source>
</evidence>
<dbReference type="GO" id="GO:0016758">
    <property type="term" value="F:hexosyltransferase activity"/>
    <property type="evidence" value="ECO:0007669"/>
    <property type="project" value="InterPro"/>
</dbReference>
<keyword evidence="5" id="KW-0812">Transmembrane</keyword>
<dbReference type="AlphaFoldDB" id="A0AAN8PRJ5"/>
<dbReference type="PANTHER" id="PTHR11214:SF364">
    <property type="entry name" value="HEXOSYLTRANSFERASE"/>
    <property type="match status" value="1"/>
</dbReference>
<evidence type="ECO:0000256" key="6">
    <source>
        <dbReference type="ARBA" id="ARBA00022968"/>
    </source>
</evidence>
<comment type="subcellular location">
    <subcellularLocation>
        <location evidence="1 11">Golgi apparatus membrane</location>
        <topology evidence="1 11">Single-pass type II membrane protein</topology>
    </subcellularLocation>
</comment>
<dbReference type="GO" id="GO:0006493">
    <property type="term" value="P:protein O-linked glycosylation"/>
    <property type="evidence" value="ECO:0007669"/>
    <property type="project" value="TreeGrafter"/>
</dbReference>
<keyword evidence="9" id="KW-0472">Membrane</keyword>
<reference evidence="12 13" key="1">
    <citation type="submission" date="2024-01" db="EMBL/GenBank/DDBJ databases">
        <title>The genome of the rayed Mediterranean limpet Patella caerulea (Linnaeus, 1758).</title>
        <authorList>
            <person name="Anh-Thu Weber A."/>
            <person name="Halstead-Nussloch G."/>
        </authorList>
    </citation>
    <scope>NUCLEOTIDE SEQUENCE [LARGE SCALE GENOMIC DNA]</scope>
    <source>
        <strain evidence="12">AATW-2023a</strain>
        <tissue evidence="12">Whole specimen</tissue>
    </source>
</reference>
<evidence type="ECO:0000256" key="8">
    <source>
        <dbReference type="ARBA" id="ARBA00023034"/>
    </source>
</evidence>
<keyword evidence="10" id="KW-0325">Glycoprotein</keyword>
<keyword evidence="6" id="KW-0735">Signal-anchor</keyword>
<evidence type="ECO:0000256" key="4">
    <source>
        <dbReference type="ARBA" id="ARBA00022679"/>
    </source>
</evidence>